<evidence type="ECO:0000313" key="3">
    <source>
        <dbReference type="Proteomes" id="UP000618931"/>
    </source>
</evidence>
<reference evidence="2 3" key="1">
    <citation type="submission" date="2020-11" db="EMBL/GenBank/DDBJ databases">
        <authorList>
            <person name="Kim M.K."/>
        </authorList>
    </citation>
    <scope>NUCLEOTIDE SEQUENCE [LARGE SCALE GENOMIC DNA]</scope>
    <source>
        <strain evidence="2 3">BT662</strain>
    </source>
</reference>
<evidence type="ECO:0008006" key="4">
    <source>
        <dbReference type="Google" id="ProtNLM"/>
    </source>
</evidence>
<keyword evidence="3" id="KW-1185">Reference proteome</keyword>
<dbReference type="Proteomes" id="UP000618931">
    <property type="component" value="Unassembled WGS sequence"/>
</dbReference>
<gene>
    <name evidence="2" type="ORF">I2H31_02550</name>
</gene>
<dbReference type="RefSeq" id="WP_196291427.1">
    <property type="nucleotide sequence ID" value="NZ_JADQDM010000001.1"/>
</dbReference>
<name>A0ABS0HZT1_9BACT</name>
<accession>A0ABS0HZT1</accession>
<evidence type="ECO:0000313" key="2">
    <source>
        <dbReference type="EMBL" id="MBF9219973.1"/>
    </source>
</evidence>
<dbReference type="EMBL" id="JADQDM010000001">
    <property type="protein sequence ID" value="MBF9219973.1"/>
    <property type="molecule type" value="Genomic_DNA"/>
</dbReference>
<keyword evidence="1" id="KW-0732">Signal</keyword>
<sequence>MFKSLFLLAGALLVGGAAQAQAPAAEVKALTARLNQLMVDPKNQDDDTEVRVSLADCGFRQTIRQYRKPGGEASATNISVSNSKNGGSWGLRSNEDVKMELTLAQNWAEVGSISYAAQQHEKGGNRYYDLIVKRRETAKGKSSSGMSATITLSLNTDSEKEVAALVKRLDEVRRQCTSRRG</sequence>
<evidence type="ECO:0000256" key="1">
    <source>
        <dbReference type="SAM" id="SignalP"/>
    </source>
</evidence>
<feature type="signal peptide" evidence="1">
    <location>
        <begin position="1"/>
        <end position="20"/>
    </location>
</feature>
<feature type="chain" id="PRO_5045912238" description="DUF4251 domain-containing protein" evidence="1">
    <location>
        <begin position="21"/>
        <end position="181"/>
    </location>
</feature>
<comment type="caution">
    <text evidence="2">The sequence shown here is derived from an EMBL/GenBank/DDBJ whole genome shotgun (WGS) entry which is preliminary data.</text>
</comment>
<organism evidence="2 3">
    <name type="scientific">Hymenobacter ruricola</name>
    <dbReference type="NCBI Taxonomy" id="2791023"/>
    <lineage>
        <taxon>Bacteria</taxon>
        <taxon>Pseudomonadati</taxon>
        <taxon>Bacteroidota</taxon>
        <taxon>Cytophagia</taxon>
        <taxon>Cytophagales</taxon>
        <taxon>Hymenobacteraceae</taxon>
        <taxon>Hymenobacter</taxon>
    </lineage>
</organism>
<protein>
    <recommendedName>
        <fullName evidence="4">DUF4251 domain-containing protein</fullName>
    </recommendedName>
</protein>
<proteinExistence type="predicted"/>